<dbReference type="InterPro" id="IPR053967">
    <property type="entry name" value="LlgE_F_G-like_D1"/>
</dbReference>
<dbReference type="SUPFAM" id="SSF117143">
    <property type="entry name" value="Flagellar hook protein flgE"/>
    <property type="match status" value="1"/>
</dbReference>
<evidence type="ECO:0000256" key="1">
    <source>
        <dbReference type="ARBA" id="ARBA00009677"/>
    </source>
</evidence>
<organism evidence="6">
    <name type="scientific">uncultured delta proteobacterium HF0070_15B21</name>
    <dbReference type="NCBI Taxonomy" id="710825"/>
    <lineage>
        <taxon>Bacteria</taxon>
        <taxon>Deltaproteobacteria</taxon>
        <taxon>environmental samples</taxon>
    </lineage>
</organism>
<comment type="subcellular location">
    <subcellularLocation>
        <location evidence="2">Bacterial flagellum basal body</location>
    </subcellularLocation>
</comment>
<protein>
    <submittedName>
        <fullName evidence="6">Flagellar basal body rod protein</fullName>
    </submittedName>
</protein>
<dbReference type="InterPro" id="IPR020013">
    <property type="entry name" value="Flagellar_FlgE/F/G"/>
</dbReference>
<evidence type="ECO:0000256" key="2">
    <source>
        <dbReference type="RuleBase" id="RU362116"/>
    </source>
</evidence>
<comment type="similarity">
    <text evidence="1 2">Belongs to the flagella basal body rod proteins family.</text>
</comment>
<dbReference type="PANTHER" id="PTHR30435:SF19">
    <property type="entry name" value="FLAGELLAR BASAL-BODY ROD PROTEIN FLGG"/>
    <property type="match status" value="1"/>
</dbReference>
<dbReference type="InterPro" id="IPR019776">
    <property type="entry name" value="Flagellar_basal_body_rod_CS"/>
</dbReference>
<dbReference type="EMBL" id="GU474909">
    <property type="protein sequence ID" value="ADI19086.1"/>
    <property type="molecule type" value="Genomic_DNA"/>
</dbReference>
<evidence type="ECO:0000259" key="4">
    <source>
        <dbReference type="Pfam" id="PF06429"/>
    </source>
</evidence>
<dbReference type="Pfam" id="PF00460">
    <property type="entry name" value="Flg_bb_rod"/>
    <property type="match status" value="1"/>
</dbReference>
<dbReference type="GO" id="GO:0030694">
    <property type="term" value="C:bacterial-type flagellum basal body, rod"/>
    <property type="evidence" value="ECO:0007669"/>
    <property type="project" value="InterPro"/>
</dbReference>
<evidence type="ECO:0000259" key="5">
    <source>
        <dbReference type="Pfam" id="PF22692"/>
    </source>
</evidence>
<dbReference type="Pfam" id="PF06429">
    <property type="entry name" value="Flg_bbr_C"/>
    <property type="match status" value="1"/>
</dbReference>
<reference evidence="6" key="1">
    <citation type="journal article" date="2011" name="Environ. Microbiol.">
        <title>Time-series analyses of Monterey Bay coastal microbial picoplankton using a 'genome proxy' microarray.</title>
        <authorList>
            <person name="Rich V.I."/>
            <person name="Pham V.D."/>
            <person name="Eppley J."/>
            <person name="Shi Y."/>
            <person name="DeLong E.F."/>
        </authorList>
    </citation>
    <scope>NUCLEOTIDE SEQUENCE</scope>
</reference>
<keyword evidence="2" id="KW-0975">Bacterial flagellum</keyword>
<accession>E0XXE5</accession>
<keyword evidence="6" id="KW-0282">Flagellum</keyword>
<feature type="domain" description="Flagellar basal-body/hook protein C-terminal" evidence="4">
    <location>
        <begin position="209"/>
        <end position="253"/>
    </location>
</feature>
<dbReference type="GO" id="GO:0071978">
    <property type="term" value="P:bacterial-type flagellum-dependent swarming motility"/>
    <property type="evidence" value="ECO:0007669"/>
    <property type="project" value="TreeGrafter"/>
</dbReference>
<keyword evidence="6" id="KW-0966">Cell projection</keyword>
<dbReference type="NCBIfam" id="TIGR03506">
    <property type="entry name" value="FlgEFG_subfam"/>
    <property type="match status" value="1"/>
</dbReference>
<feature type="domain" description="Flagellar hook protein FlgE/F/G-like D1" evidence="5">
    <location>
        <begin position="100"/>
        <end position="163"/>
    </location>
</feature>
<dbReference type="Pfam" id="PF22692">
    <property type="entry name" value="LlgE_F_G_D1"/>
    <property type="match status" value="1"/>
</dbReference>
<dbReference type="InterPro" id="IPR001444">
    <property type="entry name" value="Flag_bb_rod_N"/>
</dbReference>
<evidence type="ECO:0000259" key="3">
    <source>
        <dbReference type="Pfam" id="PF00460"/>
    </source>
</evidence>
<keyword evidence="6" id="KW-0969">Cilium</keyword>
<name>E0XXE5_9DELT</name>
<dbReference type="InterPro" id="IPR037925">
    <property type="entry name" value="FlgE/F/G-like"/>
</dbReference>
<dbReference type="PANTHER" id="PTHR30435">
    <property type="entry name" value="FLAGELLAR PROTEIN"/>
    <property type="match status" value="1"/>
</dbReference>
<sequence>MSGLTSLVQAGGVLEKKIETVANNLANASTVGFKEDQPSFREVLSTVQRVVPQSDEENFLSHEYLDQYVGMDKSAVMVDEIGKNFTTGRFRDTGNELDLALENEGFFSISTPQGERFTRAGNFKLDSQGRMVTQDGFPLLGKKGPIQIKGNGPIQVDENGQVAVEGTVLDQLKTVRFRNQDQLQKLGNHFYAPIRSDDVPIPSREIVVRQGILEQSNVNTVLEMSRMITATRSYEMVQKAITNLDSLDEKAITISRVS</sequence>
<dbReference type="InterPro" id="IPR010930">
    <property type="entry name" value="Flg_bb/hook_C_dom"/>
</dbReference>
<dbReference type="PROSITE" id="PS00588">
    <property type="entry name" value="FLAGELLA_BB_ROD"/>
    <property type="match status" value="1"/>
</dbReference>
<dbReference type="NCBIfam" id="TIGR02490">
    <property type="entry name" value="flgF"/>
    <property type="match status" value="1"/>
</dbReference>
<feature type="domain" description="Flagellar basal body rod protein N-terminal" evidence="3">
    <location>
        <begin position="16"/>
        <end position="34"/>
    </location>
</feature>
<dbReference type="InterPro" id="IPR012836">
    <property type="entry name" value="FlgF"/>
</dbReference>
<proteinExistence type="inferred from homology"/>
<evidence type="ECO:0000313" key="6">
    <source>
        <dbReference type="EMBL" id="ADI19086.1"/>
    </source>
</evidence>
<dbReference type="AlphaFoldDB" id="E0XXE5"/>